<dbReference type="OrthoDB" id="77038at2759"/>
<dbReference type="Pfam" id="PF24906">
    <property type="entry name" value="Zf_WRKY19"/>
    <property type="match status" value="1"/>
</dbReference>
<dbReference type="Proteomes" id="UP000332933">
    <property type="component" value="Unassembled WGS sequence"/>
</dbReference>
<dbReference type="EMBL" id="VJMH01000166">
    <property type="protein sequence ID" value="KAF0718258.1"/>
    <property type="molecule type" value="Genomic_DNA"/>
</dbReference>
<name>A0A485K733_9STRA</name>
<feature type="domain" description="WRKY19-like zinc finger" evidence="1">
    <location>
        <begin position="83"/>
        <end position="106"/>
    </location>
</feature>
<dbReference type="EMBL" id="CAADRA010000166">
    <property type="protein sequence ID" value="VFT79006.1"/>
    <property type="molecule type" value="Genomic_DNA"/>
</dbReference>
<evidence type="ECO:0000313" key="2">
    <source>
        <dbReference type="EMBL" id="KAF0718258.1"/>
    </source>
</evidence>
<reference evidence="2" key="2">
    <citation type="submission" date="2019-06" db="EMBL/GenBank/DDBJ databases">
        <title>Genomics analysis of Aphanomyces spp. identifies a new class of oomycete effector associated with host adaptation.</title>
        <authorList>
            <person name="Gaulin E."/>
        </authorList>
    </citation>
    <scope>NUCLEOTIDE SEQUENCE</scope>
    <source>
        <strain evidence="2">CBS 578.67</strain>
    </source>
</reference>
<organism evidence="3 4">
    <name type="scientific">Aphanomyces stellatus</name>
    <dbReference type="NCBI Taxonomy" id="120398"/>
    <lineage>
        <taxon>Eukaryota</taxon>
        <taxon>Sar</taxon>
        <taxon>Stramenopiles</taxon>
        <taxon>Oomycota</taxon>
        <taxon>Saprolegniomycetes</taxon>
        <taxon>Saprolegniales</taxon>
        <taxon>Verrucalvaceae</taxon>
        <taxon>Aphanomyces</taxon>
    </lineage>
</organism>
<dbReference type="PANTHER" id="PTHR31827:SF1">
    <property type="entry name" value="EMB|CAB89363.1"/>
    <property type="match status" value="1"/>
</dbReference>
<sequence length="209" mass="22317">MATSSPTKCCFHGCPRPPLFNSTKCLAHRHRATCTVDDCGNQVYARGCCVRHGGKKQCAVGGCNANARAGLFCCKHNIRGVKKRYCATPGCPHVARAKGLCVSHGGGRKCVNPLCVSYARHGGLCRRHHASSSALPLFPTAVIPTAIPSSCQASFDLTVDETTAFDMDVLAAVFGKADSDIIDVSMDESDGLDERLCDVWLDAILHHTL</sequence>
<evidence type="ECO:0000313" key="4">
    <source>
        <dbReference type="Proteomes" id="UP000332933"/>
    </source>
</evidence>
<protein>
    <submittedName>
        <fullName evidence="3">Aste57867_1797 protein</fullName>
    </submittedName>
</protein>
<evidence type="ECO:0000259" key="1">
    <source>
        <dbReference type="Pfam" id="PF24906"/>
    </source>
</evidence>
<dbReference type="PANTHER" id="PTHR31827">
    <property type="entry name" value="EMB|CAB89363.1"/>
    <property type="match status" value="1"/>
</dbReference>
<proteinExistence type="predicted"/>
<dbReference type="AlphaFoldDB" id="A0A485K733"/>
<reference evidence="3 4" key="1">
    <citation type="submission" date="2019-03" db="EMBL/GenBank/DDBJ databases">
        <authorList>
            <person name="Gaulin E."/>
            <person name="Dumas B."/>
        </authorList>
    </citation>
    <scope>NUCLEOTIDE SEQUENCE [LARGE SCALE GENOMIC DNA]</scope>
    <source>
        <strain evidence="3">CBS 568.67</strain>
    </source>
</reference>
<evidence type="ECO:0000313" key="3">
    <source>
        <dbReference type="EMBL" id="VFT79006.1"/>
    </source>
</evidence>
<accession>A0A485K733</accession>
<dbReference type="InterPro" id="IPR056866">
    <property type="entry name" value="Znf_WRKY19"/>
</dbReference>
<gene>
    <name evidence="3" type="primary">Aste57867_1797</name>
    <name evidence="2" type="ORF">As57867_001795</name>
    <name evidence="3" type="ORF">ASTE57867_1797</name>
</gene>
<keyword evidence="4" id="KW-1185">Reference proteome</keyword>